<keyword evidence="5 7" id="KW-0175">Coiled coil</keyword>
<keyword evidence="3 7" id="KW-0547">Nucleotide-binding</keyword>
<evidence type="ECO:0000259" key="8">
    <source>
        <dbReference type="SMART" id="SM00968"/>
    </source>
</evidence>
<evidence type="ECO:0000313" key="9">
    <source>
        <dbReference type="EMBL" id="ODM02173.1"/>
    </source>
</evidence>
<comment type="domain">
    <text evidence="7">Contains large globular domains required for ATP hydrolysis at each terminus and a third globular domain forming a flexible hinge near the middle of the molecule. These domains are separated by coiled-coil structures.</text>
</comment>
<dbReference type="GeneID" id="93304317"/>
<comment type="subunit">
    <text evidence="7">Homodimer.</text>
</comment>
<dbReference type="CDD" id="cd03278">
    <property type="entry name" value="ABC_SMC_barmotin"/>
    <property type="match status" value="1"/>
</dbReference>
<dbReference type="Gene3D" id="3.30.70.1620">
    <property type="match status" value="1"/>
</dbReference>
<comment type="similarity">
    <text evidence="7">Belongs to the SMC family.</text>
</comment>
<feature type="coiled-coil region" evidence="7">
    <location>
        <begin position="255"/>
        <end position="317"/>
    </location>
</feature>
<dbReference type="InterPro" id="IPR024704">
    <property type="entry name" value="SMC"/>
</dbReference>
<evidence type="ECO:0000256" key="2">
    <source>
        <dbReference type="ARBA" id="ARBA00022490"/>
    </source>
</evidence>
<sequence>MYLKSIEIHGFKSFANKITFQFHNGITGIVGPNGSGKSNVADAVRWVLGEQRIKQLRGASMQDVIFSGTEIRKPMGYAYVAITLDNRDHQLAIDFDEVTVARRIYRSGESEYLMNGSPVRLKDVNELFYDTGIGKEGYSIIGQGQIDKILSGKPEERRELFDEAAGIVKFKRRKSAAQKKLEDEKQNLLRVSDILSELEKQVEPLEKQSEKARIYLKKKEQLKDLDVNVFLLENARLKDQLAGVKEKYEIASGDLQETTSKYEHIKEEYEQVQAEIEQLDKQIEEERSQLTDTGMLRGKLEGEINVLKEQINSVRGNENHLLSRQENLQREIEARSRNEAAILEDKAEVDAHLSQLEEAREEAKAELARVQAQIDELNANIENGKNSIITALNERATIKSRMGRFDTMLEQIQIRRAELNSRLLRAKSDEAQQEDLIRKLEEEFLRINDNISEFNDRQSVLEEELNQIRDELSQKDQKLRDTQVVYHQDKSRLDALSNLTERYEGYGGSVKRVMERKSSNSGIIGVVADLIKVEKKYEVAIETALGGSIQNIVTETEETAKEMIAFLKQNKAGRATFLPLTSIRNRQEFRMKEVLSEPGVLGLADTLVNTEERYRDVAASLLGRIVVIDNVDNAVRIARKYKYSLRMVTLEGELFNPGGSISGGAYKNNSNLLGRRREMAELETKVRETLKSIDILLDDIEKTKQRRNKLRMELEQTKASLQEEFIHQNTARMNVAAAREKKEQTEQGYGDLQNEQREIASQIEEIQNGKEEIRRELEASELLEKDVDSRIHMAQKELEERKEEENLHSSRVSEWDLEVEKIRQKQGFEQTNLDRIRGDIQKFTAELKEIEEGMEAGRQEIARKEADILALQETINASYTNQNSGEEKLKADMERKEVLAGRQKNFFADRESLAERLSGLDKEVYRLSAQQEKLEESVEAQINYMWDEYEITLSDAAALKNEELQDLTAMKKEITSLKDQIRRLGDVNVNAIEDYKNLMERYTFLKNQHDDLIKAEETLKGIILELDEAMRKQFREKFAQISQEFDKVFKELFGGGKGTLELMEDEDILEAGIRIIAQPPGKKLQNMMQLSGGEKALTAISLLFAIQNLKPSPFCLLDEIEAALDDSNVGRFANYLHKLTKYTQFIVITHRRGTMEKADRLYGITMQEKGVSTLVSVSLIEKEIEN</sequence>
<comment type="function">
    <text evidence="7">Required for chromosome condensation and partitioning.</text>
</comment>
<dbReference type="InterPro" id="IPR027417">
    <property type="entry name" value="P-loop_NTPase"/>
</dbReference>
<keyword evidence="4 7" id="KW-0067">ATP-binding</keyword>
<feature type="coiled-coil region" evidence="7">
    <location>
        <begin position="679"/>
        <end position="786"/>
    </location>
</feature>
<dbReference type="GO" id="GO:0006260">
    <property type="term" value="P:DNA replication"/>
    <property type="evidence" value="ECO:0007669"/>
    <property type="project" value="UniProtKB-UniRule"/>
</dbReference>
<dbReference type="InterPro" id="IPR010935">
    <property type="entry name" value="SMC_hinge"/>
</dbReference>
<dbReference type="EMBL" id="MCGI01000010">
    <property type="protein sequence ID" value="ODM02173.1"/>
    <property type="molecule type" value="Genomic_DNA"/>
</dbReference>
<protein>
    <recommendedName>
        <fullName evidence="7">Chromosome partition protein Smc</fullName>
    </recommendedName>
</protein>
<dbReference type="FunFam" id="3.40.50.300:FF:000984">
    <property type="entry name" value="Chromosome partition protein Smc"/>
    <property type="match status" value="1"/>
</dbReference>
<accession>A0A1E3A098</accession>
<evidence type="ECO:0000256" key="4">
    <source>
        <dbReference type="ARBA" id="ARBA00022840"/>
    </source>
</evidence>
<dbReference type="Gene3D" id="1.20.1060.20">
    <property type="match status" value="1"/>
</dbReference>
<dbReference type="SMART" id="SM00968">
    <property type="entry name" value="SMC_hinge"/>
    <property type="match status" value="1"/>
</dbReference>
<comment type="caution">
    <text evidence="9">The sequence shown here is derived from an EMBL/GenBank/DDBJ whole genome shotgun (WGS) entry which is preliminary data.</text>
</comment>
<dbReference type="PATRIC" id="fig|1432052.3.peg.6972"/>
<feature type="domain" description="SMC hinge" evidence="8">
    <location>
        <begin position="521"/>
        <end position="638"/>
    </location>
</feature>
<dbReference type="GO" id="GO:0030261">
    <property type="term" value="P:chromosome condensation"/>
    <property type="evidence" value="ECO:0007669"/>
    <property type="project" value="InterPro"/>
</dbReference>
<keyword evidence="2 7" id="KW-0963">Cytoplasm</keyword>
<feature type="coiled-coil region" evidence="7">
    <location>
        <begin position="833"/>
        <end position="874"/>
    </location>
</feature>
<comment type="subcellular location">
    <subcellularLocation>
        <location evidence="1 7">Cytoplasm</location>
    </subcellularLocation>
</comment>
<evidence type="ECO:0000256" key="7">
    <source>
        <dbReference type="HAMAP-Rule" id="MF_01894"/>
    </source>
</evidence>
<dbReference type="GO" id="GO:0005694">
    <property type="term" value="C:chromosome"/>
    <property type="evidence" value="ECO:0007669"/>
    <property type="project" value="InterPro"/>
</dbReference>
<dbReference type="PANTHER" id="PTHR43977">
    <property type="entry name" value="STRUCTURAL MAINTENANCE OF CHROMOSOMES PROTEIN 3"/>
    <property type="match status" value="1"/>
</dbReference>
<feature type="coiled-coil region" evidence="7">
    <location>
        <begin position="960"/>
        <end position="1032"/>
    </location>
</feature>
<feature type="coiled-coil region" evidence="7">
    <location>
        <begin position="342"/>
        <end position="478"/>
    </location>
</feature>
<dbReference type="GO" id="GO:0007059">
    <property type="term" value="P:chromosome segregation"/>
    <property type="evidence" value="ECO:0007669"/>
    <property type="project" value="UniProtKB-UniRule"/>
</dbReference>
<evidence type="ECO:0000256" key="1">
    <source>
        <dbReference type="ARBA" id="ARBA00004496"/>
    </source>
</evidence>
<organism evidence="9 10">
    <name type="scientific">Eisenbergiella tayi</name>
    <dbReference type="NCBI Taxonomy" id="1432052"/>
    <lineage>
        <taxon>Bacteria</taxon>
        <taxon>Bacillati</taxon>
        <taxon>Bacillota</taxon>
        <taxon>Clostridia</taxon>
        <taxon>Lachnospirales</taxon>
        <taxon>Lachnospiraceae</taxon>
        <taxon>Eisenbergiella</taxon>
    </lineage>
</organism>
<dbReference type="GO" id="GO:0007062">
    <property type="term" value="P:sister chromatid cohesion"/>
    <property type="evidence" value="ECO:0007669"/>
    <property type="project" value="InterPro"/>
</dbReference>
<name>A0A1E3A098_9FIRM</name>
<evidence type="ECO:0000256" key="6">
    <source>
        <dbReference type="ARBA" id="ARBA00023125"/>
    </source>
</evidence>
<reference evidence="9 10" key="1">
    <citation type="submission" date="2016-07" db="EMBL/GenBank/DDBJ databases">
        <title>Characterization of isolates of Eisenbergiella tayi derived from blood cultures, using whole genome sequencing.</title>
        <authorList>
            <person name="Burdz T."/>
            <person name="Wiebe D."/>
            <person name="Huynh C."/>
            <person name="Bernard K."/>
        </authorList>
    </citation>
    <scope>NUCLEOTIDE SEQUENCE [LARGE SCALE GENOMIC DNA]</scope>
    <source>
        <strain evidence="9 10">NML 120489</strain>
    </source>
</reference>
<dbReference type="SUPFAM" id="SSF75553">
    <property type="entry name" value="Smc hinge domain"/>
    <property type="match status" value="1"/>
</dbReference>
<dbReference type="Gene3D" id="1.10.287.1490">
    <property type="match status" value="1"/>
</dbReference>
<dbReference type="PIRSF" id="PIRSF005719">
    <property type="entry name" value="SMC"/>
    <property type="match status" value="1"/>
</dbReference>
<dbReference type="GO" id="GO:0005737">
    <property type="term" value="C:cytoplasm"/>
    <property type="evidence" value="ECO:0007669"/>
    <property type="project" value="UniProtKB-SubCell"/>
</dbReference>
<dbReference type="Proteomes" id="UP000095003">
    <property type="component" value="Unassembled WGS sequence"/>
</dbReference>
<evidence type="ECO:0000313" key="10">
    <source>
        <dbReference type="Proteomes" id="UP000095003"/>
    </source>
</evidence>
<proteinExistence type="inferred from homology"/>
<keyword evidence="6 7" id="KW-0238">DNA-binding</keyword>
<dbReference type="InterPro" id="IPR003395">
    <property type="entry name" value="RecF/RecN/SMC_N"/>
</dbReference>
<dbReference type="SUPFAM" id="SSF52540">
    <property type="entry name" value="P-loop containing nucleoside triphosphate hydrolases"/>
    <property type="match status" value="1"/>
</dbReference>
<dbReference type="RefSeq" id="WP_069159517.1">
    <property type="nucleotide sequence ID" value="NZ_DAWBJH010000089.1"/>
</dbReference>
<feature type="coiled-coil region" evidence="7">
    <location>
        <begin position="167"/>
        <end position="225"/>
    </location>
</feature>
<dbReference type="InterPro" id="IPR011890">
    <property type="entry name" value="SMC_prok"/>
</dbReference>
<feature type="binding site" evidence="7">
    <location>
        <begin position="32"/>
        <end position="39"/>
    </location>
    <ligand>
        <name>ATP</name>
        <dbReference type="ChEBI" id="CHEBI:30616"/>
    </ligand>
</feature>
<dbReference type="GO" id="GO:0016887">
    <property type="term" value="F:ATP hydrolysis activity"/>
    <property type="evidence" value="ECO:0007669"/>
    <property type="project" value="InterPro"/>
</dbReference>
<dbReference type="InterPro" id="IPR036277">
    <property type="entry name" value="SMC_hinge_sf"/>
</dbReference>
<dbReference type="Pfam" id="PF06470">
    <property type="entry name" value="SMC_hinge"/>
    <property type="match status" value="1"/>
</dbReference>
<dbReference type="GO" id="GO:0005524">
    <property type="term" value="F:ATP binding"/>
    <property type="evidence" value="ECO:0007669"/>
    <property type="project" value="UniProtKB-UniRule"/>
</dbReference>
<dbReference type="FunFam" id="3.40.50.300:FF:000901">
    <property type="entry name" value="Chromosome partition protein Smc"/>
    <property type="match status" value="1"/>
</dbReference>
<evidence type="ECO:0000256" key="5">
    <source>
        <dbReference type="ARBA" id="ARBA00023054"/>
    </source>
</evidence>
<gene>
    <name evidence="9" type="primary">smc_6</name>
    <name evidence="7" type="synonym">smc</name>
    <name evidence="9" type="ORF">BEH84_06316</name>
</gene>
<dbReference type="Pfam" id="PF02463">
    <property type="entry name" value="SMC_N"/>
    <property type="match status" value="1"/>
</dbReference>
<dbReference type="GO" id="GO:0003677">
    <property type="term" value="F:DNA binding"/>
    <property type="evidence" value="ECO:0007669"/>
    <property type="project" value="UniProtKB-UniRule"/>
</dbReference>
<dbReference type="HAMAP" id="MF_01894">
    <property type="entry name" value="Smc_prok"/>
    <property type="match status" value="1"/>
</dbReference>
<dbReference type="AlphaFoldDB" id="A0A1E3A098"/>
<dbReference type="NCBIfam" id="TIGR02168">
    <property type="entry name" value="SMC_prok_B"/>
    <property type="match status" value="1"/>
</dbReference>
<dbReference type="Gene3D" id="3.40.50.300">
    <property type="entry name" value="P-loop containing nucleotide triphosphate hydrolases"/>
    <property type="match status" value="2"/>
</dbReference>
<evidence type="ECO:0000256" key="3">
    <source>
        <dbReference type="ARBA" id="ARBA00022741"/>
    </source>
</evidence>